<dbReference type="Proteomes" id="UP000501926">
    <property type="component" value="Chromosome"/>
</dbReference>
<accession>Q1PXW9</accession>
<organism evidence="1">
    <name type="scientific">Kuenenia stuttgartiensis</name>
    <dbReference type="NCBI Taxonomy" id="174633"/>
    <lineage>
        <taxon>Bacteria</taxon>
        <taxon>Pseudomonadati</taxon>
        <taxon>Planctomycetota</taxon>
        <taxon>Candidatus Brocadiia</taxon>
        <taxon>Candidatus Brocadiales</taxon>
        <taxon>Candidatus Brocadiaceae</taxon>
        <taxon>Candidatus Kuenenia</taxon>
    </lineage>
</organism>
<protein>
    <submittedName>
        <fullName evidence="1">Uncharacterized protein</fullName>
    </submittedName>
</protein>
<evidence type="ECO:0000313" key="1">
    <source>
        <dbReference type="EMBL" id="CAJ72884.1"/>
    </source>
</evidence>
<reference evidence="1" key="1">
    <citation type="journal article" date="2006" name="Nature">
        <title>Deciphering the evolution and metabolism of an anammox bacterium from a community genome.</title>
        <authorList>
            <person name="Strous M."/>
            <person name="Pelletier E."/>
            <person name="Mangenot S."/>
            <person name="Rattei T."/>
            <person name="Lehner A."/>
            <person name="Taylor M.W."/>
            <person name="Horn M."/>
            <person name="Daims H."/>
            <person name="Bartol-Mavel D."/>
            <person name="Wincker P."/>
            <person name="Barbe V."/>
            <person name="Fonknechten N."/>
            <person name="Vallenet D."/>
            <person name="Segurens B."/>
            <person name="Schenowitz-Truong C."/>
            <person name="Medigue C."/>
            <person name="Collingro A."/>
            <person name="Snel B."/>
            <person name="Dutilh B.E."/>
            <person name="OpDenCamp H.J.M."/>
            <person name="vanDerDrift C."/>
            <person name="Cirpus I."/>
            <person name="vanDePas-Schoonen K.T."/>
            <person name="Harhangi H.R."/>
            <person name="vanNiftrik L."/>
            <person name="Schmid M."/>
            <person name="Keltjens J."/>
            <person name="vanDeVossenberg J."/>
            <person name="Kartal B."/>
            <person name="Meier H."/>
            <person name="Frishman D."/>
            <person name="Huynen M.A."/>
            <person name="Mewes H."/>
            <person name="Weissenbach J."/>
            <person name="Jetten M.S.M."/>
            <person name="Wagner M."/>
            <person name="LePaslier D."/>
        </authorList>
    </citation>
    <scope>NUCLEOTIDE SEQUENCE</scope>
</reference>
<dbReference type="EMBL" id="CP049055">
    <property type="protein sequence ID" value="QII09729.1"/>
    <property type="molecule type" value="Genomic_DNA"/>
</dbReference>
<reference evidence="1" key="2">
    <citation type="submission" date="2006-01" db="EMBL/GenBank/DDBJ databases">
        <authorList>
            <person name="Genoscope"/>
        </authorList>
    </citation>
    <scope>NUCLEOTIDE SEQUENCE</scope>
</reference>
<proteinExistence type="predicted"/>
<gene>
    <name evidence="2" type="ORF">KsCSTR_03500</name>
    <name evidence="1" type="ORF">kustd2139</name>
</gene>
<dbReference type="AlphaFoldDB" id="Q1PXW9"/>
<reference evidence="2 3" key="3">
    <citation type="submission" date="2020-02" db="EMBL/GenBank/DDBJ databases">
        <title>Newly sequenced genome of strain CSTR1 showed variability in Candidatus Kuenenia stuttgartiensis genomes.</title>
        <authorList>
            <person name="Ding C."/>
            <person name="Adrian L."/>
        </authorList>
    </citation>
    <scope>NUCLEOTIDE SEQUENCE [LARGE SCALE GENOMIC DNA]</scope>
    <source>
        <strain evidence="2 3">CSTR1</strain>
    </source>
</reference>
<name>Q1PXW9_KUEST</name>
<evidence type="ECO:0000313" key="2">
    <source>
        <dbReference type="EMBL" id="QII09729.1"/>
    </source>
</evidence>
<evidence type="ECO:0000313" key="3">
    <source>
        <dbReference type="Proteomes" id="UP000501926"/>
    </source>
</evidence>
<dbReference type="EMBL" id="CT573072">
    <property type="protein sequence ID" value="CAJ72884.1"/>
    <property type="molecule type" value="Genomic_DNA"/>
</dbReference>
<sequence length="50" mass="5743">MCVGEASAINWHKCVHTLSWHSQNQTNTKHETNPKSSPLLFQKAKLLHIF</sequence>